<evidence type="ECO:0000313" key="3">
    <source>
        <dbReference type="Proteomes" id="UP000770661"/>
    </source>
</evidence>
<feature type="compositionally biased region" description="Basic residues" evidence="1">
    <location>
        <begin position="1"/>
        <end position="12"/>
    </location>
</feature>
<proteinExistence type="predicted"/>
<evidence type="ECO:0000256" key="1">
    <source>
        <dbReference type="SAM" id="MobiDB-lite"/>
    </source>
</evidence>
<name>A0A8J4XRN3_CHIOP</name>
<organism evidence="2 3">
    <name type="scientific">Chionoecetes opilio</name>
    <name type="common">Atlantic snow crab</name>
    <name type="synonym">Cancer opilio</name>
    <dbReference type="NCBI Taxonomy" id="41210"/>
    <lineage>
        <taxon>Eukaryota</taxon>
        <taxon>Metazoa</taxon>
        <taxon>Ecdysozoa</taxon>
        <taxon>Arthropoda</taxon>
        <taxon>Crustacea</taxon>
        <taxon>Multicrustacea</taxon>
        <taxon>Malacostraca</taxon>
        <taxon>Eumalacostraca</taxon>
        <taxon>Eucarida</taxon>
        <taxon>Decapoda</taxon>
        <taxon>Pleocyemata</taxon>
        <taxon>Brachyura</taxon>
        <taxon>Eubrachyura</taxon>
        <taxon>Majoidea</taxon>
        <taxon>Majidae</taxon>
        <taxon>Chionoecetes</taxon>
    </lineage>
</organism>
<evidence type="ECO:0000313" key="2">
    <source>
        <dbReference type="EMBL" id="KAG0711714.1"/>
    </source>
</evidence>
<comment type="caution">
    <text evidence="2">The sequence shown here is derived from an EMBL/GenBank/DDBJ whole genome shotgun (WGS) entry which is preliminary data.</text>
</comment>
<gene>
    <name evidence="2" type="ORF">GWK47_020056</name>
</gene>
<dbReference type="Proteomes" id="UP000770661">
    <property type="component" value="Unassembled WGS sequence"/>
</dbReference>
<dbReference type="EMBL" id="JACEEZ010023107">
    <property type="protein sequence ID" value="KAG0711714.1"/>
    <property type="molecule type" value="Genomic_DNA"/>
</dbReference>
<feature type="compositionally biased region" description="Basic residues" evidence="1">
    <location>
        <begin position="150"/>
        <end position="160"/>
    </location>
</feature>
<keyword evidence="3" id="KW-1185">Reference proteome</keyword>
<sequence length="160" mass="17393">MGHGSLRPHHGGRGSAVPVGQRCPDGPRCICKECPILGDRERRLWRRGAKAGEPPERATTPAQLTGFGQATKKKGWDDGGTRTSFRAQECANRPVPQASPHAVMTPVSRCVDAQGSRDPPHLFFHAAPGRRPHPRSQHREAPRGGPPAGRRWKGSRGRCP</sequence>
<feature type="region of interest" description="Disordered" evidence="1">
    <location>
        <begin position="1"/>
        <end position="21"/>
    </location>
</feature>
<reference evidence="2" key="1">
    <citation type="submission" date="2020-07" db="EMBL/GenBank/DDBJ databases">
        <title>The High-quality genome of the commercially important snow crab, Chionoecetes opilio.</title>
        <authorList>
            <person name="Jeong J.-H."/>
            <person name="Ryu S."/>
        </authorList>
    </citation>
    <scope>NUCLEOTIDE SEQUENCE</scope>
    <source>
        <strain evidence="2">MADBK_172401_WGS</strain>
        <tissue evidence="2">Digestive gland</tissue>
    </source>
</reference>
<dbReference type="AlphaFoldDB" id="A0A8J4XRN3"/>
<feature type="region of interest" description="Disordered" evidence="1">
    <location>
        <begin position="45"/>
        <end position="160"/>
    </location>
</feature>
<accession>A0A8J4XRN3</accession>
<protein>
    <submittedName>
        <fullName evidence="2">Uncharacterized protein</fullName>
    </submittedName>
</protein>